<gene>
    <name evidence="4" type="ORF">SFMTTN_1256</name>
</gene>
<name>A0A401JCX4_9PROT</name>
<proteinExistence type="inferred from homology"/>
<comment type="caution">
    <text evidence="4">The sequence shown here is derived from an EMBL/GenBank/DDBJ whole genome shotgun (WGS) entry which is preliminary data.</text>
</comment>
<dbReference type="RefSeq" id="WP_124704263.1">
    <property type="nucleotide sequence ID" value="NZ_BGOW01000010.1"/>
</dbReference>
<organism evidence="4 5">
    <name type="scientific">Sulfuriferula multivorans</name>
    <dbReference type="NCBI Taxonomy" id="1559896"/>
    <lineage>
        <taxon>Bacteria</taxon>
        <taxon>Pseudomonadati</taxon>
        <taxon>Pseudomonadota</taxon>
        <taxon>Betaproteobacteria</taxon>
        <taxon>Nitrosomonadales</taxon>
        <taxon>Sulfuricellaceae</taxon>
        <taxon>Sulfuriferula</taxon>
    </lineage>
</organism>
<evidence type="ECO:0000256" key="2">
    <source>
        <dbReference type="ARBA" id="ARBA00022801"/>
    </source>
</evidence>
<evidence type="ECO:0000313" key="5">
    <source>
        <dbReference type="Proteomes" id="UP000286806"/>
    </source>
</evidence>
<reference evidence="4 5" key="1">
    <citation type="journal article" date="2019" name="Front. Microbiol.">
        <title>Genomes of Neutrophilic Sulfur-Oxidizing Chemolithoautotrophs Representing 9 Proteobacterial Species From 8 Genera.</title>
        <authorList>
            <person name="Watanabe T."/>
            <person name="Kojima H."/>
            <person name="Umezawa K."/>
            <person name="Hori C."/>
            <person name="Takasuka T.E."/>
            <person name="Kato Y."/>
            <person name="Fukui M."/>
        </authorList>
    </citation>
    <scope>NUCLEOTIDE SEQUENCE [LARGE SCALE GENOMIC DNA]</scope>
    <source>
        <strain evidence="4 5">TTN</strain>
    </source>
</reference>
<dbReference type="PANTHER" id="PTHR10655:SF17">
    <property type="entry name" value="LYSOPHOSPHOLIPASE-LIKE PROTEIN 1"/>
    <property type="match status" value="1"/>
</dbReference>
<evidence type="ECO:0000313" key="4">
    <source>
        <dbReference type="EMBL" id="GBL45449.1"/>
    </source>
</evidence>
<sequence>MTTLAPLEFVAGNQAVRASVIWLHGLGADGHDFLPVVQMLSLPGVRFILPHAPERPVTVNGGYVMPAWYDIRRSGLDMDEDEAGLAQSSRTVDSMIEHEQGRGIALSQIIVAGFSQGGALALYAGLARGKALGGVMALSAYLPLMADFSARCAVDIHTIPVFMAHGMHDSVVPLQLAELSRQKLVSCGFDVTWQVYPMAHSVCEAEIDAIRAWLVQVLELRA</sequence>
<dbReference type="InterPro" id="IPR003140">
    <property type="entry name" value="PLipase/COase/thioEstase"/>
</dbReference>
<dbReference type="AlphaFoldDB" id="A0A401JCX4"/>
<dbReference type="InterPro" id="IPR050565">
    <property type="entry name" value="LYPA1-2/EST-like"/>
</dbReference>
<accession>A0A401JCX4</accession>
<dbReference type="Pfam" id="PF02230">
    <property type="entry name" value="Abhydrolase_2"/>
    <property type="match status" value="1"/>
</dbReference>
<evidence type="ECO:0000256" key="1">
    <source>
        <dbReference type="ARBA" id="ARBA00006499"/>
    </source>
</evidence>
<dbReference type="InterPro" id="IPR029058">
    <property type="entry name" value="AB_hydrolase_fold"/>
</dbReference>
<feature type="domain" description="Phospholipase/carboxylesterase/thioesterase" evidence="3">
    <location>
        <begin position="10"/>
        <end position="214"/>
    </location>
</feature>
<dbReference type="OrthoDB" id="9801763at2"/>
<dbReference type="EMBL" id="BGOW01000010">
    <property type="protein sequence ID" value="GBL45449.1"/>
    <property type="molecule type" value="Genomic_DNA"/>
</dbReference>
<protein>
    <submittedName>
        <fullName evidence="4">Probable carboxylesterase</fullName>
    </submittedName>
</protein>
<dbReference type="GO" id="GO:0016787">
    <property type="term" value="F:hydrolase activity"/>
    <property type="evidence" value="ECO:0007669"/>
    <property type="project" value="UniProtKB-KW"/>
</dbReference>
<keyword evidence="5" id="KW-1185">Reference proteome</keyword>
<dbReference type="Gene3D" id="3.40.50.1820">
    <property type="entry name" value="alpha/beta hydrolase"/>
    <property type="match status" value="1"/>
</dbReference>
<keyword evidence="2" id="KW-0378">Hydrolase</keyword>
<dbReference type="Proteomes" id="UP000286806">
    <property type="component" value="Unassembled WGS sequence"/>
</dbReference>
<comment type="similarity">
    <text evidence="1">Belongs to the AB hydrolase superfamily. AB hydrolase 2 family.</text>
</comment>
<dbReference type="PANTHER" id="PTHR10655">
    <property type="entry name" value="LYSOPHOSPHOLIPASE-RELATED"/>
    <property type="match status" value="1"/>
</dbReference>
<dbReference type="SUPFAM" id="SSF53474">
    <property type="entry name" value="alpha/beta-Hydrolases"/>
    <property type="match status" value="1"/>
</dbReference>
<evidence type="ECO:0000259" key="3">
    <source>
        <dbReference type="Pfam" id="PF02230"/>
    </source>
</evidence>